<dbReference type="SUPFAM" id="SSF160935">
    <property type="entry name" value="VPA0735-like"/>
    <property type="match status" value="1"/>
</dbReference>
<dbReference type="Proteomes" id="UP000248975">
    <property type="component" value="Unassembled WGS sequence"/>
</dbReference>
<evidence type="ECO:0000259" key="3">
    <source>
        <dbReference type="Pfam" id="PF06863"/>
    </source>
</evidence>
<accession>A0A2W5SD58</accession>
<feature type="domain" description="DUF1254" evidence="3">
    <location>
        <begin position="51"/>
        <end position="160"/>
    </location>
</feature>
<protein>
    <submittedName>
        <fullName evidence="4">Carboxylesterase</fullName>
    </submittedName>
</protein>
<evidence type="ECO:0000256" key="1">
    <source>
        <dbReference type="SAM" id="SignalP"/>
    </source>
</evidence>
<dbReference type="Pfam" id="PF06742">
    <property type="entry name" value="DUF1214"/>
    <property type="match status" value="1"/>
</dbReference>
<dbReference type="Gene3D" id="2.60.120.600">
    <property type="entry name" value="Domain of unknown function DUF1214, C-terminal domain"/>
    <property type="match status" value="1"/>
</dbReference>
<dbReference type="AlphaFoldDB" id="A0A2W5SD58"/>
<gene>
    <name evidence="4" type="ORF">DI533_11885</name>
</gene>
<evidence type="ECO:0000313" key="4">
    <source>
        <dbReference type="EMBL" id="PZQ97844.1"/>
    </source>
</evidence>
<proteinExistence type="predicted"/>
<name>A0A2W5SD58_CERSP</name>
<feature type="signal peptide" evidence="1">
    <location>
        <begin position="1"/>
        <end position="19"/>
    </location>
</feature>
<sequence length="337" mass="36605">MTMIRLSAVLLALAGQAAAQGTVPVTVDNFIRAESDLYIGNMVRDAGGLGKLLHHREPADVDKQAVIRLNRDTLYSAVVFDLDAGPATITLPDAGDRFMSLQIIDEDHYVHGVFYGAGSYTLTREDIGTRYVLAGVRTLADPNDPADLAKVHDLQDAMTVSQAAPGSFELPKWDQQSQTRVRDALLVLGSTTGFDGAFGSKSEVDPIHHLIGTAMGWGGNPEKDATYLSVTPPNNDGKGVYRLTVPADVPVKAFWSISLYNAEGYYVKNPYNAYSLNNITAQKQPDGSVQVQFGGCDGKIANCLPIMDGWNYTVRLYRPEPQVLEGSWQFPQPVAVE</sequence>
<dbReference type="Gene3D" id="2.60.40.1610">
    <property type="entry name" value="Domain of unknown function DUF1254"/>
    <property type="match status" value="1"/>
</dbReference>
<dbReference type="InterPro" id="IPR010679">
    <property type="entry name" value="DUF1254"/>
</dbReference>
<keyword evidence="1" id="KW-0732">Signal</keyword>
<evidence type="ECO:0000313" key="5">
    <source>
        <dbReference type="Proteomes" id="UP000248975"/>
    </source>
</evidence>
<comment type="caution">
    <text evidence="4">The sequence shown here is derived from an EMBL/GenBank/DDBJ whole genome shotgun (WGS) entry which is preliminary data.</text>
</comment>
<dbReference type="PANTHER" id="PTHR36509:SF2">
    <property type="entry name" value="BLL3101 PROTEIN"/>
    <property type="match status" value="1"/>
</dbReference>
<feature type="domain" description="DUF1214" evidence="2">
    <location>
        <begin position="236"/>
        <end position="320"/>
    </location>
</feature>
<dbReference type="InterPro" id="IPR037050">
    <property type="entry name" value="DUF1254_sf"/>
</dbReference>
<dbReference type="EMBL" id="QFQS01000002">
    <property type="protein sequence ID" value="PZQ97844.1"/>
    <property type="molecule type" value="Genomic_DNA"/>
</dbReference>
<reference evidence="4 5" key="1">
    <citation type="submission" date="2017-08" db="EMBL/GenBank/DDBJ databases">
        <title>Infants hospitalized years apart are colonized by the same room-sourced microbial strains.</title>
        <authorList>
            <person name="Brooks B."/>
            <person name="Olm M.R."/>
            <person name="Firek B.A."/>
            <person name="Baker R."/>
            <person name="Thomas B.C."/>
            <person name="Morowitz M.J."/>
            <person name="Banfield J.F."/>
        </authorList>
    </citation>
    <scope>NUCLEOTIDE SEQUENCE [LARGE SCALE GENOMIC DNA]</scope>
    <source>
        <strain evidence="4">S2_003_000_R2_11</strain>
    </source>
</reference>
<dbReference type="InterPro" id="IPR037049">
    <property type="entry name" value="DUF1214_C_sf"/>
</dbReference>
<dbReference type="InterPro" id="IPR010621">
    <property type="entry name" value="DUF1214"/>
</dbReference>
<dbReference type="Pfam" id="PF06863">
    <property type="entry name" value="DUF1254"/>
    <property type="match status" value="1"/>
</dbReference>
<evidence type="ECO:0000259" key="2">
    <source>
        <dbReference type="Pfam" id="PF06742"/>
    </source>
</evidence>
<dbReference type="PANTHER" id="PTHR36509">
    <property type="entry name" value="BLL3101 PROTEIN"/>
    <property type="match status" value="1"/>
</dbReference>
<organism evidence="4 5">
    <name type="scientific">Cereibacter sphaeroides</name>
    <name type="common">Rhodobacter sphaeroides</name>
    <dbReference type="NCBI Taxonomy" id="1063"/>
    <lineage>
        <taxon>Bacteria</taxon>
        <taxon>Pseudomonadati</taxon>
        <taxon>Pseudomonadota</taxon>
        <taxon>Alphaproteobacteria</taxon>
        <taxon>Rhodobacterales</taxon>
        <taxon>Paracoccaceae</taxon>
        <taxon>Cereibacter</taxon>
    </lineage>
</organism>
<feature type="chain" id="PRO_5016060894" evidence="1">
    <location>
        <begin position="20"/>
        <end position="337"/>
    </location>
</feature>